<dbReference type="PRINTS" id="PR00176">
    <property type="entry name" value="NANEUSMPORT"/>
</dbReference>
<reference evidence="12" key="1">
    <citation type="submission" date="2025-08" db="UniProtKB">
        <authorList>
            <consortium name="RefSeq"/>
        </authorList>
    </citation>
    <scope>IDENTIFICATION</scope>
</reference>
<feature type="transmembrane region" description="Helical" evidence="10">
    <location>
        <begin position="267"/>
        <end position="294"/>
    </location>
</feature>
<feature type="binding site" evidence="6">
    <location>
        <position position="418"/>
    </location>
    <ligand>
        <name>Na(+)</name>
        <dbReference type="ChEBI" id="CHEBI:29101"/>
        <label>1</label>
    </ligand>
</feature>
<feature type="disulfide bond" evidence="7">
    <location>
        <begin position="187"/>
        <end position="196"/>
    </location>
</feature>
<feature type="transmembrane region" description="Helical" evidence="10">
    <location>
        <begin position="314"/>
        <end position="331"/>
    </location>
</feature>
<keyword evidence="2 8" id="KW-0813">Transport</keyword>
<keyword evidence="6" id="KW-0915">Sodium</keyword>
<feature type="transmembrane region" description="Helical" evidence="10">
    <location>
        <begin position="393"/>
        <end position="416"/>
    </location>
</feature>
<dbReference type="KEGG" id="aplc:110974027"/>
<dbReference type="CTD" id="6529"/>
<dbReference type="GO" id="GO:0005886">
    <property type="term" value="C:plasma membrane"/>
    <property type="evidence" value="ECO:0007669"/>
    <property type="project" value="TreeGrafter"/>
</dbReference>
<evidence type="ECO:0000256" key="3">
    <source>
        <dbReference type="ARBA" id="ARBA00022692"/>
    </source>
</evidence>
<evidence type="ECO:0000256" key="6">
    <source>
        <dbReference type="PIRSR" id="PIRSR600175-1"/>
    </source>
</evidence>
<dbReference type="OrthoDB" id="6581954at2759"/>
<keyword evidence="3 8" id="KW-0812">Transmembrane</keyword>
<dbReference type="GO" id="GO:0015293">
    <property type="term" value="F:symporter activity"/>
    <property type="evidence" value="ECO:0007669"/>
    <property type="project" value="UniProtKB-KW"/>
</dbReference>
<dbReference type="PANTHER" id="PTHR11616">
    <property type="entry name" value="SODIUM/CHLORIDE DEPENDENT TRANSPORTER"/>
    <property type="match status" value="1"/>
</dbReference>
<evidence type="ECO:0000256" key="4">
    <source>
        <dbReference type="ARBA" id="ARBA00022989"/>
    </source>
</evidence>
<feature type="compositionally biased region" description="Basic and acidic residues" evidence="9">
    <location>
        <begin position="16"/>
        <end position="30"/>
    </location>
</feature>
<dbReference type="AlphaFoldDB" id="A0A8B7XLI8"/>
<keyword evidence="5 10" id="KW-0472">Membrane</keyword>
<feature type="transmembrane region" description="Helical" evidence="10">
    <location>
        <begin position="76"/>
        <end position="94"/>
    </location>
</feature>
<dbReference type="GO" id="GO:0006865">
    <property type="term" value="P:amino acid transport"/>
    <property type="evidence" value="ECO:0007669"/>
    <property type="project" value="TreeGrafter"/>
</dbReference>
<name>A0A8B7XLI8_ACAPL</name>
<keyword evidence="11" id="KW-1185">Reference proteome</keyword>
<keyword evidence="7" id="KW-1015">Disulfide bond</keyword>
<dbReference type="PROSITE" id="PS00610">
    <property type="entry name" value="NA_NEUROTRAN_SYMP_1"/>
    <property type="match status" value="1"/>
</dbReference>
<feature type="transmembrane region" description="Helical" evidence="10">
    <location>
        <begin position="343"/>
        <end position="364"/>
    </location>
</feature>
<sequence>MSVVADPHQNSLGRSGQDRGESVPLKDKDGNCNAVDHVLGDGKEPGTRDALEEVQEAEAPDPPGGKRETWSHNVDFVFACIGYAIGLGNVWRFPYLCYKNGGGAFLLPYAIALLIAGIPVFFFEVAIGQFLSLGGLSIWKICPLFKGVGYAGLVMSFWLNVWYVMPMAWALLYLVNSFTTSLPWEDCDNTWNSDNCVANYSVSDNVSTTPTDEFWNLYVLEKTEKIEESGSIRWQLALTLLVVWITCYFCIWKGVKWTGKVVYFTSMYPYVMLIVLFFRGVTLEGAVDGIIYYLKPNFARLGDSEVWLDAVTQIFFSYGTGLGSLIALGSYNTFKNNVYKDALIVSCINSGTSFFAGFVIFSTLGHMAHVQHVDVANVTASGPGLAFRTYPAALAQLPISPLWSCFFFSMIFMVGLDSQFCTMEGFFTAAMDEWPKYLRRYKEIFIGITCVISYFIGLSMVTQGGIFVFEIFNNYAASGISLLFLMFFQTTAVSWFYGVDRFYRNIEQMIGYKPFIWWKICWVGLVPLLCFGVFIFNLIQFKPLTLDNYEYPPWAIAFGILLALSSMLCIPGYMLYLLVVTPGSIRERFTKCITPNWSEEDYRKGIPLPRDANQKIQGPYQDYLPPSYATAVAEGGPTPV</sequence>
<feature type="region of interest" description="Disordered" evidence="9">
    <location>
        <begin position="1"/>
        <end position="47"/>
    </location>
</feature>
<keyword evidence="8" id="KW-0769">Symport</keyword>
<dbReference type="InterPro" id="IPR037272">
    <property type="entry name" value="SNS_sf"/>
</dbReference>
<feature type="transmembrane region" description="Helical" evidence="10">
    <location>
        <begin position="106"/>
        <end position="127"/>
    </location>
</feature>
<dbReference type="OMA" id="FNNINHR"/>
<evidence type="ECO:0000256" key="5">
    <source>
        <dbReference type="ARBA" id="ARBA00023136"/>
    </source>
</evidence>
<keyword evidence="6" id="KW-0479">Metal-binding</keyword>
<evidence type="ECO:0000313" key="12">
    <source>
        <dbReference type="RefSeq" id="XP_022081022.1"/>
    </source>
</evidence>
<proteinExistence type="inferred from homology"/>
<feature type="transmembrane region" description="Helical" evidence="10">
    <location>
        <begin position="520"/>
        <end position="539"/>
    </location>
</feature>
<dbReference type="GeneID" id="110974027"/>
<feature type="binding site" evidence="6">
    <location>
        <position position="84"/>
    </location>
    <ligand>
        <name>Na(+)</name>
        <dbReference type="ChEBI" id="CHEBI:29101"/>
        <label>1</label>
    </ligand>
</feature>
<evidence type="ECO:0000313" key="11">
    <source>
        <dbReference type="Proteomes" id="UP000694845"/>
    </source>
</evidence>
<feature type="transmembrane region" description="Helical" evidence="10">
    <location>
        <begin position="444"/>
        <end position="469"/>
    </location>
</feature>
<feature type="binding site" evidence="6">
    <location>
        <position position="417"/>
    </location>
    <ligand>
        <name>Na(+)</name>
        <dbReference type="ChEBI" id="CHEBI:29101"/>
        <label>1</label>
    </ligand>
</feature>
<comment type="similarity">
    <text evidence="8">Belongs to the sodium:neurotransmitter symporter (SNF) (TC 2.A.22) family.</text>
</comment>
<organism evidence="11 12">
    <name type="scientific">Acanthaster planci</name>
    <name type="common">Crown-of-thorns starfish</name>
    <dbReference type="NCBI Taxonomy" id="133434"/>
    <lineage>
        <taxon>Eukaryota</taxon>
        <taxon>Metazoa</taxon>
        <taxon>Echinodermata</taxon>
        <taxon>Eleutherozoa</taxon>
        <taxon>Asterozoa</taxon>
        <taxon>Asteroidea</taxon>
        <taxon>Valvatacea</taxon>
        <taxon>Valvatida</taxon>
        <taxon>Acanthasteridae</taxon>
        <taxon>Acanthaster</taxon>
    </lineage>
</organism>
<feature type="binding site" evidence="6">
    <location>
        <position position="89"/>
    </location>
    <ligand>
        <name>Na(+)</name>
        <dbReference type="ChEBI" id="CHEBI:29101"/>
        <label>1</label>
    </ligand>
</feature>
<feature type="compositionally biased region" description="Basic and acidic residues" evidence="9">
    <location>
        <begin position="38"/>
        <end position="47"/>
    </location>
</feature>
<dbReference type="InterPro" id="IPR000175">
    <property type="entry name" value="Na/ntran_symport"/>
</dbReference>
<dbReference type="NCBIfam" id="NF037979">
    <property type="entry name" value="Na_transp"/>
    <property type="match status" value="1"/>
</dbReference>
<gene>
    <name evidence="12" type="primary">LOC110974027</name>
</gene>
<protein>
    <recommendedName>
        <fullName evidence="8">Transporter</fullName>
    </recommendedName>
</protein>
<feature type="binding site" evidence="6">
    <location>
        <position position="317"/>
    </location>
    <ligand>
        <name>Na(+)</name>
        <dbReference type="ChEBI" id="CHEBI:29101"/>
        <label>1</label>
    </ligand>
</feature>
<evidence type="ECO:0000256" key="10">
    <source>
        <dbReference type="SAM" id="Phobius"/>
    </source>
</evidence>
<evidence type="ECO:0000256" key="9">
    <source>
        <dbReference type="SAM" id="MobiDB-lite"/>
    </source>
</evidence>
<feature type="transmembrane region" description="Helical" evidence="10">
    <location>
        <begin position="551"/>
        <end position="579"/>
    </location>
</feature>
<accession>A0A8B7XLI8</accession>
<dbReference type="GO" id="GO:0046872">
    <property type="term" value="F:metal ion binding"/>
    <property type="evidence" value="ECO:0007669"/>
    <property type="project" value="UniProtKB-KW"/>
</dbReference>
<dbReference type="PROSITE" id="PS00754">
    <property type="entry name" value="NA_NEUROTRAN_SYMP_2"/>
    <property type="match status" value="1"/>
</dbReference>
<comment type="subcellular location">
    <subcellularLocation>
        <location evidence="1">Membrane</location>
        <topology evidence="1">Multi-pass membrane protein</topology>
    </subcellularLocation>
</comment>
<feature type="transmembrane region" description="Helical" evidence="10">
    <location>
        <begin position="148"/>
        <end position="175"/>
    </location>
</feature>
<evidence type="ECO:0000256" key="2">
    <source>
        <dbReference type="ARBA" id="ARBA00022448"/>
    </source>
</evidence>
<dbReference type="Proteomes" id="UP000694845">
    <property type="component" value="Unplaced"/>
</dbReference>
<evidence type="ECO:0000256" key="1">
    <source>
        <dbReference type="ARBA" id="ARBA00004141"/>
    </source>
</evidence>
<feature type="transmembrane region" description="Helical" evidence="10">
    <location>
        <begin position="234"/>
        <end position="255"/>
    </location>
</feature>
<dbReference type="PROSITE" id="PS50267">
    <property type="entry name" value="NA_NEUROTRAN_SYMP_3"/>
    <property type="match status" value="1"/>
</dbReference>
<dbReference type="GO" id="GO:0035725">
    <property type="term" value="P:sodium ion transmembrane transport"/>
    <property type="evidence" value="ECO:0007669"/>
    <property type="project" value="TreeGrafter"/>
</dbReference>
<dbReference type="PANTHER" id="PTHR11616:SF265">
    <property type="entry name" value="TRANSPORTER"/>
    <property type="match status" value="1"/>
</dbReference>
<keyword evidence="4 10" id="KW-1133">Transmembrane helix</keyword>
<feature type="binding site" evidence="6">
    <location>
        <position position="349"/>
    </location>
    <ligand>
        <name>Na(+)</name>
        <dbReference type="ChEBI" id="CHEBI:29101"/>
        <label>1</label>
    </ligand>
</feature>
<feature type="transmembrane region" description="Helical" evidence="10">
    <location>
        <begin position="475"/>
        <end position="499"/>
    </location>
</feature>
<dbReference type="CDD" id="cd11496">
    <property type="entry name" value="SLC6sbd-TauT-like"/>
    <property type="match status" value="1"/>
</dbReference>
<dbReference type="Pfam" id="PF00209">
    <property type="entry name" value="SNF"/>
    <property type="match status" value="1"/>
</dbReference>
<dbReference type="SUPFAM" id="SSF161070">
    <property type="entry name" value="SNF-like"/>
    <property type="match status" value="1"/>
</dbReference>
<evidence type="ECO:0000256" key="7">
    <source>
        <dbReference type="PIRSR" id="PIRSR600175-2"/>
    </source>
</evidence>
<dbReference type="RefSeq" id="XP_022081022.1">
    <property type="nucleotide sequence ID" value="XM_022225330.1"/>
</dbReference>
<evidence type="ECO:0000256" key="8">
    <source>
        <dbReference type="RuleBase" id="RU003732"/>
    </source>
</evidence>
<feature type="binding site" evidence="6">
    <location>
        <position position="82"/>
    </location>
    <ligand>
        <name>Na(+)</name>
        <dbReference type="ChEBI" id="CHEBI:29101"/>
        <label>1</label>
    </ligand>
</feature>